<dbReference type="GO" id="GO:0043005">
    <property type="term" value="C:neuron projection"/>
    <property type="evidence" value="ECO:0000318"/>
    <property type="project" value="GO_Central"/>
</dbReference>
<sequence>MVSLILLSVLLSPALAIPPIKCYSCILPPNVADFAAVCNQTNTCTGNWCTKGPDARSSGILYGCMDTAPVDVAKSTCKMVKTERGTYANCYCNNIEYCNGGGMDGLLNTVLSLTHILHIPTMDENEQSESVDVHGAVHFKWTSPHYVWNGTKYDQVNQISRMVGEYLPYKPWTPKPNFEPFATWLGREKFEQPDEFDTFVYEEASQLTINSDGSMILSVPFSLRLPCNFDFSSFPNDEHLCVLVVQTMHALELTFKQDESITAVWSAAPNKRTGDFVYRMKHTILDQWKQFSFVGEHSTRVHHMEIGIAFTRQPHRYYERFHYPLTGIVLMSQYAVTIGHDYLRESFVLLFFIIFAFMNQLSEAQDSPSKVTIPFLKRTVEIYDLISWTHHITIGILTSVIVIGAVAVQSR</sequence>
<dbReference type="GO" id="GO:0042391">
    <property type="term" value="P:regulation of membrane potential"/>
    <property type="evidence" value="ECO:0000318"/>
    <property type="project" value="GO_Central"/>
</dbReference>
<dbReference type="Proteomes" id="UP000005239">
    <property type="component" value="Unassembled WGS sequence"/>
</dbReference>
<accession>A0A2A6BVG2</accession>
<evidence type="ECO:0000256" key="1">
    <source>
        <dbReference type="ARBA" id="ARBA00004141"/>
    </source>
</evidence>
<accession>A0A8R1YE59</accession>
<dbReference type="GO" id="GO:0022848">
    <property type="term" value="F:acetylcholine-gated monoatomic cation-selective channel activity"/>
    <property type="evidence" value="ECO:0000318"/>
    <property type="project" value="GO_Central"/>
</dbReference>
<organism evidence="3 4">
    <name type="scientific">Pristionchus pacificus</name>
    <name type="common">Parasitic nematode worm</name>
    <dbReference type="NCBI Taxonomy" id="54126"/>
    <lineage>
        <taxon>Eukaryota</taxon>
        <taxon>Metazoa</taxon>
        <taxon>Ecdysozoa</taxon>
        <taxon>Nematoda</taxon>
        <taxon>Chromadorea</taxon>
        <taxon>Rhabditida</taxon>
        <taxon>Rhabditina</taxon>
        <taxon>Diplogasteromorpha</taxon>
        <taxon>Diplogasteroidea</taxon>
        <taxon>Neodiplogasteridae</taxon>
        <taxon>Pristionchus</taxon>
    </lineage>
</organism>
<protein>
    <submittedName>
        <fullName evidence="3">Transmembrane ion channel</fullName>
    </submittedName>
</protein>
<name>A0A2A6BVG2_PRIPA</name>
<dbReference type="GO" id="GO:0098794">
    <property type="term" value="C:postsynapse"/>
    <property type="evidence" value="ECO:0007669"/>
    <property type="project" value="GOC"/>
</dbReference>
<dbReference type="GO" id="GO:0004888">
    <property type="term" value="F:transmembrane signaling receptor activity"/>
    <property type="evidence" value="ECO:0007669"/>
    <property type="project" value="InterPro"/>
</dbReference>
<comment type="subcellular location">
    <subcellularLocation>
        <location evidence="1">Membrane</location>
        <topology evidence="1">Multi-pass membrane protein</topology>
    </subcellularLocation>
</comment>
<evidence type="ECO:0000313" key="3">
    <source>
        <dbReference type="EnsemblMetazoa" id="PPA06238.1"/>
    </source>
</evidence>
<dbReference type="InterPro" id="IPR018000">
    <property type="entry name" value="Neurotransmitter_ion_chnl_CS"/>
</dbReference>
<dbReference type="OrthoDB" id="5792001at2759"/>
<keyword evidence="2" id="KW-0472">Membrane</keyword>
<dbReference type="GO" id="GO:0005892">
    <property type="term" value="C:acetylcholine-gated channel complex"/>
    <property type="evidence" value="ECO:0000318"/>
    <property type="project" value="GO_Central"/>
</dbReference>
<dbReference type="GO" id="GO:0098662">
    <property type="term" value="P:inorganic cation transmembrane transport"/>
    <property type="evidence" value="ECO:0000318"/>
    <property type="project" value="GO_Central"/>
</dbReference>
<dbReference type="SUPFAM" id="SSF63712">
    <property type="entry name" value="Nicotinic receptor ligand binding domain-like"/>
    <property type="match status" value="1"/>
</dbReference>
<dbReference type="GO" id="GO:0005886">
    <property type="term" value="C:plasma membrane"/>
    <property type="evidence" value="ECO:0000318"/>
    <property type="project" value="GO_Central"/>
</dbReference>
<dbReference type="GO" id="GO:0007268">
    <property type="term" value="P:chemical synaptic transmission"/>
    <property type="evidence" value="ECO:0000318"/>
    <property type="project" value="GO_Central"/>
</dbReference>
<dbReference type="Pfam" id="PF02931">
    <property type="entry name" value="Neur_chan_LBD"/>
    <property type="match status" value="1"/>
</dbReference>
<dbReference type="PROSITE" id="PS00236">
    <property type="entry name" value="NEUROTR_ION_CHANNEL"/>
    <property type="match status" value="1"/>
</dbReference>
<evidence type="ECO:0000313" key="4">
    <source>
        <dbReference type="Proteomes" id="UP000005239"/>
    </source>
</evidence>
<dbReference type="GO" id="GO:0045202">
    <property type="term" value="C:synapse"/>
    <property type="evidence" value="ECO:0000318"/>
    <property type="project" value="GO_Central"/>
</dbReference>
<dbReference type="PANTHER" id="PTHR18945">
    <property type="entry name" value="NEUROTRANSMITTER GATED ION CHANNEL"/>
    <property type="match status" value="1"/>
</dbReference>
<keyword evidence="4" id="KW-1185">Reference proteome</keyword>
<reference evidence="4" key="1">
    <citation type="journal article" date="2008" name="Nat. Genet.">
        <title>The Pristionchus pacificus genome provides a unique perspective on nematode lifestyle and parasitism.</title>
        <authorList>
            <person name="Dieterich C."/>
            <person name="Clifton S.W."/>
            <person name="Schuster L.N."/>
            <person name="Chinwalla A."/>
            <person name="Delehaunty K."/>
            <person name="Dinkelacker I."/>
            <person name="Fulton L."/>
            <person name="Fulton R."/>
            <person name="Godfrey J."/>
            <person name="Minx P."/>
            <person name="Mitreva M."/>
            <person name="Roeseler W."/>
            <person name="Tian H."/>
            <person name="Witte H."/>
            <person name="Yang S.P."/>
            <person name="Wilson R.K."/>
            <person name="Sommer R.J."/>
        </authorList>
    </citation>
    <scope>NUCLEOTIDE SEQUENCE [LARGE SCALE GENOMIC DNA]</scope>
    <source>
        <strain evidence="4">PS312</strain>
    </source>
</reference>
<dbReference type="AlphaFoldDB" id="A0A2A6BVG2"/>
<dbReference type="GO" id="GO:0034220">
    <property type="term" value="P:monoatomic ion transmembrane transport"/>
    <property type="evidence" value="ECO:0000318"/>
    <property type="project" value="GO_Central"/>
</dbReference>
<dbReference type="InterPro" id="IPR006201">
    <property type="entry name" value="Neur_channel"/>
</dbReference>
<dbReference type="Gene3D" id="2.70.170.10">
    <property type="entry name" value="Neurotransmitter-gated ion-channel ligand-binding domain"/>
    <property type="match status" value="1"/>
</dbReference>
<proteinExistence type="predicted"/>
<reference evidence="3" key="2">
    <citation type="submission" date="2022-06" db="UniProtKB">
        <authorList>
            <consortium name="EnsemblMetazoa"/>
        </authorList>
    </citation>
    <scope>IDENTIFICATION</scope>
    <source>
        <strain evidence="3">PS312</strain>
    </source>
</reference>
<dbReference type="EnsemblMetazoa" id="PPA06238.1">
    <property type="protein sequence ID" value="PPA06238.1"/>
    <property type="gene ID" value="WBGene00095792"/>
</dbReference>
<evidence type="ECO:0000256" key="2">
    <source>
        <dbReference type="ARBA" id="ARBA00023136"/>
    </source>
</evidence>
<dbReference type="InterPro" id="IPR036734">
    <property type="entry name" value="Neur_chan_lig-bd_sf"/>
</dbReference>
<gene>
    <name evidence="3" type="primary">WBGene00095792</name>
</gene>
<dbReference type="InterPro" id="IPR006202">
    <property type="entry name" value="Neur_chan_lig-bd"/>
</dbReference>